<feature type="non-terminal residue" evidence="9">
    <location>
        <position position="345"/>
    </location>
</feature>
<comment type="caution">
    <text evidence="9">The sequence shown here is derived from an EMBL/GenBank/DDBJ whole genome shotgun (WGS) entry which is preliminary data.</text>
</comment>
<proteinExistence type="inferred from homology"/>
<dbReference type="Pfam" id="PF13839">
    <property type="entry name" value="PC-Esterase"/>
    <property type="match status" value="1"/>
</dbReference>
<dbReference type="InterPro" id="IPR029962">
    <property type="entry name" value="TBL"/>
</dbReference>
<dbReference type="AlphaFoldDB" id="S8DEH7"/>
<sequence>EKQCDIFSGEWIPDPDAPYYTNRTCSEIQEHQNCMKYGRPDSEYLKWRWKPEGCDLPAFDASRFLSLVAGKAMAVVGDSVGRNQMQSMVCLLSRVESPTVVIADDHFKTWRYLNYNFTLAHFWSPFLVKFDVRNSDGPTHTGLYNLYLDEPDPAWADKIDGFDYIVLSSGHWFTRTAVYYENRRIVGCRFCQIENITELPYEFAYRTAFRTSFGNIESRDRFGGLTFLRTFSPSHFEGGLWNAGGNCVRRRPYRRNETAMDGTTLNFYTAQVEEFAAATARGKKEFRLMDMTKVMVLRPDGHPSRYGHWLHENVTLYNDCVHWCLPGPIDSWADFLAHLIQKEAQ</sequence>
<dbReference type="GO" id="GO:0016020">
    <property type="term" value="C:membrane"/>
    <property type="evidence" value="ECO:0007669"/>
    <property type="project" value="UniProtKB-SubCell"/>
</dbReference>
<keyword evidence="4" id="KW-0735">Signal-anchor</keyword>
<dbReference type="GO" id="GO:0016413">
    <property type="term" value="F:O-acetyltransferase activity"/>
    <property type="evidence" value="ECO:0007669"/>
    <property type="project" value="InterPro"/>
</dbReference>
<dbReference type="Proteomes" id="UP000015453">
    <property type="component" value="Unassembled WGS sequence"/>
</dbReference>
<comment type="subcellular location">
    <subcellularLocation>
        <location evidence="1">Membrane</location>
        <topology evidence="1">Single-pass membrane protein</topology>
    </subcellularLocation>
</comment>
<organism evidence="9 10">
    <name type="scientific">Genlisea aurea</name>
    <dbReference type="NCBI Taxonomy" id="192259"/>
    <lineage>
        <taxon>Eukaryota</taxon>
        <taxon>Viridiplantae</taxon>
        <taxon>Streptophyta</taxon>
        <taxon>Embryophyta</taxon>
        <taxon>Tracheophyta</taxon>
        <taxon>Spermatophyta</taxon>
        <taxon>Magnoliopsida</taxon>
        <taxon>eudicotyledons</taxon>
        <taxon>Gunneridae</taxon>
        <taxon>Pentapetalae</taxon>
        <taxon>asterids</taxon>
        <taxon>lamiids</taxon>
        <taxon>Lamiales</taxon>
        <taxon>Lentibulariaceae</taxon>
        <taxon>Genlisea</taxon>
    </lineage>
</organism>
<gene>
    <name evidence="9" type="ORF">M569_17015</name>
</gene>
<dbReference type="OrthoDB" id="630188at2759"/>
<dbReference type="Pfam" id="PF14416">
    <property type="entry name" value="PMR5N"/>
    <property type="match status" value="1"/>
</dbReference>
<dbReference type="PANTHER" id="PTHR32285">
    <property type="entry name" value="PROTEIN TRICHOME BIREFRINGENCE-LIKE 9-RELATED"/>
    <property type="match status" value="1"/>
</dbReference>
<evidence type="ECO:0000256" key="2">
    <source>
        <dbReference type="ARBA" id="ARBA00007727"/>
    </source>
</evidence>
<evidence type="ECO:0000259" key="7">
    <source>
        <dbReference type="Pfam" id="PF13839"/>
    </source>
</evidence>
<evidence type="ECO:0000256" key="4">
    <source>
        <dbReference type="ARBA" id="ARBA00022968"/>
    </source>
</evidence>
<evidence type="ECO:0000259" key="8">
    <source>
        <dbReference type="Pfam" id="PF14416"/>
    </source>
</evidence>
<keyword evidence="5" id="KW-1133">Transmembrane helix</keyword>
<dbReference type="GO" id="GO:0005794">
    <property type="term" value="C:Golgi apparatus"/>
    <property type="evidence" value="ECO:0007669"/>
    <property type="project" value="TreeGrafter"/>
</dbReference>
<evidence type="ECO:0000256" key="5">
    <source>
        <dbReference type="ARBA" id="ARBA00022989"/>
    </source>
</evidence>
<feature type="domain" description="Trichome birefringence-like C-terminal" evidence="7">
    <location>
        <begin position="56"/>
        <end position="338"/>
    </location>
</feature>
<evidence type="ECO:0000256" key="1">
    <source>
        <dbReference type="ARBA" id="ARBA00004167"/>
    </source>
</evidence>
<accession>S8DEH7</accession>
<keyword evidence="3" id="KW-0812">Transmembrane</keyword>
<feature type="domain" description="Trichome birefringence-like N-terminal" evidence="8">
    <location>
        <begin position="2"/>
        <end position="55"/>
    </location>
</feature>
<evidence type="ECO:0000256" key="6">
    <source>
        <dbReference type="ARBA" id="ARBA00023136"/>
    </source>
</evidence>
<dbReference type="EMBL" id="AUSU01009819">
    <property type="protein sequence ID" value="EPS57802.1"/>
    <property type="molecule type" value="Genomic_DNA"/>
</dbReference>
<feature type="non-terminal residue" evidence="9">
    <location>
        <position position="1"/>
    </location>
</feature>
<keyword evidence="6" id="KW-0472">Membrane</keyword>
<dbReference type="InterPro" id="IPR025846">
    <property type="entry name" value="TBL_N"/>
</dbReference>
<evidence type="ECO:0000256" key="3">
    <source>
        <dbReference type="ARBA" id="ARBA00022692"/>
    </source>
</evidence>
<dbReference type="InterPro" id="IPR026057">
    <property type="entry name" value="TBL_C"/>
</dbReference>
<evidence type="ECO:0000313" key="10">
    <source>
        <dbReference type="Proteomes" id="UP000015453"/>
    </source>
</evidence>
<comment type="similarity">
    <text evidence="2">Belongs to the PC-esterase family. TBL subfamily.</text>
</comment>
<dbReference type="PANTHER" id="PTHR32285:SF48">
    <property type="entry name" value="PROTEIN TRICHOME BIREFRINGENCE-LIKE 19"/>
    <property type="match status" value="1"/>
</dbReference>
<keyword evidence="10" id="KW-1185">Reference proteome</keyword>
<reference evidence="9 10" key="1">
    <citation type="journal article" date="2013" name="BMC Genomics">
        <title>The miniature genome of a carnivorous plant Genlisea aurea contains a low number of genes and short non-coding sequences.</title>
        <authorList>
            <person name="Leushkin E.V."/>
            <person name="Sutormin R.A."/>
            <person name="Nabieva E.R."/>
            <person name="Penin A.A."/>
            <person name="Kondrashov A.S."/>
            <person name="Logacheva M.D."/>
        </authorList>
    </citation>
    <scope>NUCLEOTIDE SEQUENCE [LARGE SCALE GENOMIC DNA]</scope>
</reference>
<protein>
    <submittedName>
        <fullName evidence="9">Uncharacterized protein</fullName>
    </submittedName>
</protein>
<evidence type="ECO:0000313" key="9">
    <source>
        <dbReference type="EMBL" id="EPS57802.1"/>
    </source>
</evidence>
<name>S8DEH7_9LAMI</name>